<comment type="caution">
    <text evidence="3">The sequence shown here is derived from an EMBL/GenBank/DDBJ whole genome shotgun (WGS) entry which is preliminary data.</text>
</comment>
<evidence type="ECO:0000256" key="2">
    <source>
        <dbReference type="SAM" id="Phobius"/>
    </source>
</evidence>
<accession>A0AA41TZ89</accession>
<feature type="region of interest" description="Disordered" evidence="1">
    <location>
        <begin position="12"/>
        <end position="31"/>
    </location>
</feature>
<reference evidence="3" key="1">
    <citation type="submission" date="2022-01" db="EMBL/GenBank/DDBJ databases">
        <title>Genome-Based Taxonomic Classification of the Phylum Actinobacteria.</title>
        <authorList>
            <person name="Gao Y."/>
        </authorList>
    </citation>
    <scope>NUCLEOTIDE SEQUENCE</scope>
    <source>
        <strain evidence="3">KLBMP 8922</strain>
    </source>
</reference>
<keyword evidence="2" id="KW-1133">Transmembrane helix</keyword>
<name>A0AA41TZ89_9ACTN</name>
<evidence type="ECO:0000313" key="4">
    <source>
        <dbReference type="Proteomes" id="UP001165378"/>
    </source>
</evidence>
<evidence type="ECO:0000256" key="1">
    <source>
        <dbReference type="SAM" id="MobiDB-lite"/>
    </source>
</evidence>
<evidence type="ECO:0000313" key="3">
    <source>
        <dbReference type="EMBL" id="MCF2527251.1"/>
    </source>
</evidence>
<feature type="transmembrane region" description="Helical" evidence="2">
    <location>
        <begin position="269"/>
        <end position="287"/>
    </location>
</feature>
<feature type="transmembrane region" description="Helical" evidence="2">
    <location>
        <begin position="162"/>
        <end position="179"/>
    </location>
</feature>
<feature type="transmembrane region" description="Helical" evidence="2">
    <location>
        <begin position="102"/>
        <end position="122"/>
    </location>
</feature>
<gene>
    <name evidence="3" type="ORF">LZ495_08495</name>
</gene>
<protein>
    <submittedName>
        <fullName evidence="3">Uncharacterized protein</fullName>
    </submittedName>
</protein>
<keyword evidence="4" id="KW-1185">Reference proteome</keyword>
<dbReference type="Proteomes" id="UP001165378">
    <property type="component" value="Unassembled WGS sequence"/>
</dbReference>
<organism evidence="3 4">
    <name type="scientific">Yinghuangia soli</name>
    <dbReference type="NCBI Taxonomy" id="2908204"/>
    <lineage>
        <taxon>Bacteria</taxon>
        <taxon>Bacillati</taxon>
        <taxon>Actinomycetota</taxon>
        <taxon>Actinomycetes</taxon>
        <taxon>Kitasatosporales</taxon>
        <taxon>Streptomycetaceae</taxon>
        <taxon>Yinghuangia</taxon>
    </lineage>
</organism>
<feature type="transmembrane region" description="Helical" evidence="2">
    <location>
        <begin position="376"/>
        <end position="396"/>
    </location>
</feature>
<dbReference type="RefSeq" id="WP_235051393.1">
    <property type="nucleotide sequence ID" value="NZ_JAKFHA010000003.1"/>
</dbReference>
<dbReference type="EMBL" id="JAKFHA010000003">
    <property type="protein sequence ID" value="MCF2527251.1"/>
    <property type="molecule type" value="Genomic_DNA"/>
</dbReference>
<proteinExistence type="predicted"/>
<dbReference type="AlphaFoldDB" id="A0AA41TZ89"/>
<keyword evidence="2" id="KW-0472">Membrane</keyword>
<feature type="transmembrane region" description="Helical" evidence="2">
    <location>
        <begin position="293"/>
        <end position="312"/>
    </location>
</feature>
<sequence>MDPIILARIRKHRPATQTAAPAPTPPTGLAGASDERSPYAVAVVCTLAVVALISWSALITGDFYRPDWNVAVFPDLWDFASRSPSSDPTADSVPYLRDYPSWILTASISASVPLVFGIYVSLQSLHESLDKSHCIKCDDAARVQLKAEVDKLNKSFERHGKYSWLAILACAAVVVGLNLRMQGNLFSFLETDHLYDHWWARLAPFSVGGLVWVLMGTVGMYMVYAEAVVGIRYVGFLKRVRDQYKFGTNPLNPDNFYGWLKLRQAVTNLQGGVICTVATAFGMFFFLQPAIGSVLTVIVLGLFIGMVLWVFVASMTHIRKAVAVDRQEQIDELIQAIGHIPRSPSASASDNLHYLVTLKRLRDVQALPSMPINKGVLLASALSVLAPTVAIVVQIARMVRS</sequence>
<keyword evidence="2" id="KW-0812">Transmembrane</keyword>
<feature type="transmembrane region" description="Helical" evidence="2">
    <location>
        <begin position="39"/>
        <end position="59"/>
    </location>
</feature>
<feature type="transmembrane region" description="Helical" evidence="2">
    <location>
        <begin position="199"/>
        <end position="224"/>
    </location>
</feature>